<dbReference type="PANTHER" id="PTHR11143">
    <property type="entry name" value="60S RIBOSOMAL PROTEIN L26 FAMILY MEMBER"/>
    <property type="match status" value="1"/>
</dbReference>
<dbReference type="GO" id="GO:1990904">
    <property type="term" value="C:ribonucleoprotein complex"/>
    <property type="evidence" value="ECO:0007669"/>
    <property type="project" value="UniProtKB-KW"/>
</dbReference>
<dbReference type="InterPro" id="IPR008991">
    <property type="entry name" value="Translation_prot_SH3-like_sf"/>
</dbReference>
<dbReference type="HAMAP" id="MF_01326_A">
    <property type="entry name" value="Ribosomal_uL24_A"/>
    <property type="match status" value="1"/>
</dbReference>
<dbReference type="SUPFAM" id="SSF50104">
    <property type="entry name" value="Translation proteins SH3-like domain"/>
    <property type="match status" value="1"/>
</dbReference>
<dbReference type="Gene3D" id="2.30.30.30">
    <property type="match status" value="1"/>
</dbReference>
<evidence type="ECO:0000313" key="4">
    <source>
        <dbReference type="EMBL" id="ABZ07752.1"/>
    </source>
</evidence>
<evidence type="ECO:0000256" key="3">
    <source>
        <dbReference type="ARBA" id="ARBA00023274"/>
    </source>
</evidence>
<name>B3T593_9ZZZZ</name>
<dbReference type="EMBL" id="EU016608">
    <property type="protein sequence ID" value="ABZ07752.1"/>
    <property type="molecule type" value="Genomic_DNA"/>
</dbReference>
<keyword evidence="3" id="KW-0687">Ribonucleoprotein</keyword>
<reference evidence="4" key="1">
    <citation type="journal article" date="2008" name="ISME J.">
        <title>Genomic patterns of recombination, clonal divergence and environment in marine microbial populations.</title>
        <authorList>
            <person name="Konstantinidis K.T."/>
            <person name="Delong E.F."/>
        </authorList>
    </citation>
    <scope>NUCLEOTIDE SEQUENCE</scope>
</reference>
<proteinExistence type="inferred from homology"/>
<dbReference type="InterPro" id="IPR005756">
    <property type="entry name" value="Ribosomal_uL24_euk/arc"/>
</dbReference>
<gene>
    <name evidence="4" type="ORF">ALOHA_HF4000ANIW141A21ctg1g37</name>
</gene>
<dbReference type="NCBIfam" id="TIGR01080">
    <property type="entry name" value="rplX_A_E"/>
    <property type="match status" value="1"/>
</dbReference>
<evidence type="ECO:0000256" key="2">
    <source>
        <dbReference type="ARBA" id="ARBA00022980"/>
    </source>
</evidence>
<dbReference type="InterPro" id="IPR014722">
    <property type="entry name" value="Rib_uL2_dom2"/>
</dbReference>
<sequence length="116" mass="12964">MKPTKTRKLLFTAPNHVRSSNVRTRLSTELRTKYSFRATRIRKGDAAKIERGEFVGVEGKVTGVDIEKGTVTIEGVTREKIAGGTVNVKIHSSNLLVTALNLDDKLRKRKLEERSS</sequence>
<comment type="similarity">
    <text evidence="1">Belongs to the universal ribosomal protein uL24 family.</text>
</comment>
<dbReference type="Pfam" id="PF16906">
    <property type="entry name" value="Ribosomal_L26"/>
    <property type="match status" value="1"/>
</dbReference>
<evidence type="ECO:0000256" key="1">
    <source>
        <dbReference type="ARBA" id="ARBA00010618"/>
    </source>
</evidence>
<dbReference type="GO" id="GO:0003735">
    <property type="term" value="F:structural constituent of ribosome"/>
    <property type="evidence" value="ECO:0007669"/>
    <property type="project" value="InterPro"/>
</dbReference>
<keyword evidence="2" id="KW-0689">Ribosomal protein</keyword>
<dbReference type="GO" id="GO:0003723">
    <property type="term" value="F:RNA binding"/>
    <property type="evidence" value="ECO:0007669"/>
    <property type="project" value="InterPro"/>
</dbReference>
<dbReference type="InterPro" id="IPR041988">
    <property type="entry name" value="Ribosomal_uL24_KOW"/>
</dbReference>
<accession>B3T593</accession>
<organism evidence="4">
    <name type="scientific">uncultured marine microorganism HF4000_ANIW141A21</name>
    <dbReference type="NCBI Taxonomy" id="455535"/>
    <lineage>
        <taxon>unclassified sequences</taxon>
        <taxon>environmental samples</taxon>
    </lineage>
</organism>
<dbReference type="CDD" id="cd06089">
    <property type="entry name" value="KOW_RPL26"/>
    <property type="match status" value="1"/>
</dbReference>
<dbReference type="AlphaFoldDB" id="B3T593"/>
<protein>
    <submittedName>
        <fullName evidence="4">Putative KOW motif protein</fullName>
    </submittedName>
</protein>